<dbReference type="EMBL" id="JASBWS010000203">
    <property type="protein sequence ID" value="KAJ9091361.1"/>
    <property type="molecule type" value="Genomic_DNA"/>
</dbReference>
<organism evidence="1 2">
    <name type="scientific">Naganishia adeliensis</name>
    <dbReference type="NCBI Taxonomy" id="92952"/>
    <lineage>
        <taxon>Eukaryota</taxon>
        <taxon>Fungi</taxon>
        <taxon>Dikarya</taxon>
        <taxon>Basidiomycota</taxon>
        <taxon>Agaricomycotina</taxon>
        <taxon>Tremellomycetes</taxon>
        <taxon>Filobasidiales</taxon>
        <taxon>Filobasidiaceae</taxon>
        <taxon>Naganishia</taxon>
    </lineage>
</organism>
<keyword evidence="2" id="KW-1185">Reference proteome</keyword>
<sequence>MARRAQAEASPAGPSPSSRRPGSPRATPDRLGPGRYLYLYKPFDDFGSHWCAMAPKTEETRLRKATIEVDDMPHMLGGGTFHPSMLAVLFDGYDYGTGDIFGLFDAVATVGSVIPRSSESPEEPYDSQDVAIKAAIARLKAAELRPQEVRPDNINLRTGEEVPVRSLVLCPLDVLFWVKVGGSPIDRRVDVRVIDLRMEAIEKSAKILQRAVKTEPKLATSSYFLMLNFETVPADFAERTIDIVRDLRGVHLATPCSISSGIRPKCSLKMTFPDHRSAMTSHVKPDPKSRRVETWMISGGGAEIADDRPLLFICPSDSYKMPHNKMDPKNSDVPEEHHVHRIGAWMSQDKRHQHAFVNKTVDHVDKHPKELLPVLKEFKEMVENDSRLFMLFESMFDQVPHGKKYLTDPTGEKSQIRDFNHLLAVLNHVLTIAPAWTNAGHSVGLVGVPINAILDWPMGTRAGFAVFQDPDVNKMIKKVLDTWGDYLKSEASCSVLEDNKIGWFSEHGIKSLEEVANIGETNHKFEELFVCDPKAKYHGYKSWDDYFTRLFRFDDGIRPIAEPENDNIVANSCESMFYKVAHNIHRREKFWIKGQPYSCVDMFAQDPWAEQFIGGTVYQAFLSALSYHRWHAPVSGTIKKAYVVPGTYYSEPMYEDFEQNGGPSSEGENNSQEYLSVVATRAIIFIEADNPKIGLMAFMGIGMTEVSTCDITVKVGDHVKKGEQTGMFHFGGSTHVNVFRPGVKLTGFPEPGRKHNVPVRSKLCEVVE</sequence>
<name>A0ACC2UY04_9TREE</name>
<gene>
    <name evidence="1" type="ORF">QFC20_007647</name>
</gene>
<dbReference type="Proteomes" id="UP001230649">
    <property type="component" value="Unassembled WGS sequence"/>
</dbReference>
<protein>
    <submittedName>
        <fullName evidence="1">Uncharacterized protein</fullName>
    </submittedName>
</protein>
<accession>A0ACC2UY04</accession>
<evidence type="ECO:0000313" key="1">
    <source>
        <dbReference type="EMBL" id="KAJ9091361.1"/>
    </source>
</evidence>
<proteinExistence type="predicted"/>
<comment type="caution">
    <text evidence="1">The sequence shown here is derived from an EMBL/GenBank/DDBJ whole genome shotgun (WGS) entry which is preliminary data.</text>
</comment>
<evidence type="ECO:0000313" key="2">
    <source>
        <dbReference type="Proteomes" id="UP001230649"/>
    </source>
</evidence>
<reference evidence="1" key="1">
    <citation type="submission" date="2023-04" db="EMBL/GenBank/DDBJ databases">
        <title>Draft Genome sequencing of Naganishia species isolated from polar environments using Oxford Nanopore Technology.</title>
        <authorList>
            <person name="Leo P."/>
            <person name="Venkateswaran K."/>
        </authorList>
    </citation>
    <scope>NUCLEOTIDE SEQUENCE</scope>
    <source>
        <strain evidence="1">MNA-CCFEE 5262</strain>
    </source>
</reference>